<name>A0A9P4V5C8_9PLEO</name>
<accession>A0A9P4V5C8</accession>
<comment type="caution">
    <text evidence="2">The sequence shown here is derived from an EMBL/GenBank/DDBJ whole genome shotgun (WGS) entry which is preliminary data.</text>
</comment>
<feature type="region of interest" description="Disordered" evidence="1">
    <location>
        <begin position="1"/>
        <end position="22"/>
    </location>
</feature>
<proteinExistence type="predicted"/>
<evidence type="ECO:0000313" key="2">
    <source>
        <dbReference type="EMBL" id="KAF2737311.1"/>
    </source>
</evidence>
<evidence type="ECO:0000256" key="1">
    <source>
        <dbReference type="SAM" id="MobiDB-lite"/>
    </source>
</evidence>
<dbReference type="EMBL" id="ML996117">
    <property type="protein sequence ID" value="KAF2737311.1"/>
    <property type="molecule type" value="Genomic_DNA"/>
</dbReference>
<sequence length="83" mass="9297">MAQKREEEPKEEQEEQEEEQEEEILDVACMCIPLSDLSALQWDRHICEDPQPAWARATVFALSGSLAAQKAQGVDVLQNGLVS</sequence>
<protein>
    <submittedName>
        <fullName evidence="2">Uncharacterized protein</fullName>
    </submittedName>
</protein>
<evidence type="ECO:0000313" key="3">
    <source>
        <dbReference type="Proteomes" id="UP000799444"/>
    </source>
</evidence>
<reference evidence="2" key="1">
    <citation type="journal article" date="2020" name="Stud. Mycol.">
        <title>101 Dothideomycetes genomes: a test case for predicting lifestyles and emergence of pathogens.</title>
        <authorList>
            <person name="Haridas S."/>
            <person name="Albert R."/>
            <person name="Binder M."/>
            <person name="Bloem J."/>
            <person name="Labutti K."/>
            <person name="Salamov A."/>
            <person name="Andreopoulos B."/>
            <person name="Baker S."/>
            <person name="Barry K."/>
            <person name="Bills G."/>
            <person name="Bluhm B."/>
            <person name="Cannon C."/>
            <person name="Castanera R."/>
            <person name="Culley D."/>
            <person name="Daum C."/>
            <person name="Ezra D."/>
            <person name="Gonzalez J."/>
            <person name="Henrissat B."/>
            <person name="Kuo A."/>
            <person name="Liang C."/>
            <person name="Lipzen A."/>
            <person name="Lutzoni F."/>
            <person name="Magnuson J."/>
            <person name="Mondo S."/>
            <person name="Nolan M."/>
            <person name="Ohm R."/>
            <person name="Pangilinan J."/>
            <person name="Park H.-J."/>
            <person name="Ramirez L."/>
            <person name="Alfaro M."/>
            <person name="Sun H."/>
            <person name="Tritt A."/>
            <person name="Yoshinaga Y."/>
            <person name="Zwiers L.-H."/>
            <person name="Turgeon B."/>
            <person name="Goodwin S."/>
            <person name="Spatafora J."/>
            <person name="Crous P."/>
            <person name="Grigoriev I."/>
        </authorList>
    </citation>
    <scope>NUCLEOTIDE SEQUENCE</scope>
    <source>
        <strain evidence="2">CBS 125425</strain>
    </source>
</reference>
<organism evidence="2 3">
    <name type="scientific">Polyplosphaeria fusca</name>
    <dbReference type="NCBI Taxonomy" id="682080"/>
    <lineage>
        <taxon>Eukaryota</taxon>
        <taxon>Fungi</taxon>
        <taxon>Dikarya</taxon>
        <taxon>Ascomycota</taxon>
        <taxon>Pezizomycotina</taxon>
        <taxon>Dothideomycetes</taxon>
        <taxon>Pleosporomycetidae</taxon>
        <taxon>Pleosporales</taxon>
        <taxon>Tetraplosphaeriaceae</taxon>
        <taxon>Polyplosphaeria</taxon>
    </lineage>
</organism>
<dbReference type="AlphaFoldDB" id="A0A9P4V5C8"/>
<gene>
    <name evidence="2" type="ORF">EJ04DRAFT_561710</name>
</gene>
<feature type="compositionally biased region" description="Acidic residues" evidence="1">
    <location>
        <begin position="9"/>
        <end position="22"/>
    </location>
</feature>
<dbReference type="Proteomes" id="UP000799444">
    <property type="component" value="Unassembled WGS sequence"/>
</dbReference>
<keyword evidence="3" id="KW-1185">Reference proteome</keyword>